<dbReference type="EMBL" id="BMXG01000001">
    <property type="protein sequence ID" value="GHB89770.1"/>
    <property type="molecule type" value="Genomic_DNA"/>
</dbReference>
<accession>A0A8J3D8P6</accession>
<keyword evidence="1" id="KW-0732">Signal</keyword>
<evidence type="ECO:0000313" key="2">
    <source>
        <dbReference type="EMBL" id="GHB89770.1"/>
    </source>
</evidence>
<dbReference type="InterPro" id="IPR029046">
    <property type="entry name" value="LolA/LolB/LppX"/>
</dbReference>
<evidence type="ECO:0000256" key="1">
    <source>
        <dbReference type="ARBA" id="ARBA00022729"/>
    </source>
</evidence>
<comment type="caution">
    <text evidence="2">The sequence shown here is derived from an EMBL/GenBank/DDBJ whole genome shotgun (WGS) entry which is preliminary data.</text>
</comment>
<dbReference type="Pfam" id="PF09865">
    <property type="entry name" value="DUF2092"/>
    <property type="match status" value="1"/>
</dbReference>
<reference evidence="2" key="1">
    <citation type="journal article" date="2014" name="Int. J. Syst. Evol. Microbiol.">
        <title>Complete genome sequence of Corynebacterium casei LMG S-19264T (=DSM 44701T), isolated from a smear-ripened cheese.</title>
        <authorList>
            <consortium name="US DOE Joint Genome Institute (JGI-PGF)"/>
            <person name="Walter F."/>
            <person name="Albersmeier A."/>
            <person name="Kalinowski J."/>
            <person name="Ruckert C."/>
        </authorList>
    </citation>
    <scope>NUCLEOTIDE SEQUENCE</scope>
    <source>
        <strain evidence="2">KCTC 12870</strain>
    </source>
</reference>
<organism evidence="2 3">
    <name type="scientific">Cerasicoccus arenae</name>
    <dbReference type="NCBI Taxonomy" id="424488"/>
    <lineage>
        <taxon>Bacteria</taxon>
        <taxon>Pseudomonadati</taxon>
        <taxon>Verrucomicrobiota</taxon>
        <taxon>Opitutia</taxon>
        <taxon>Puniceicoccales</taxon>
        <taxon>Cerasicoccaceae</taxon>
        <taxon>Cerasicoccus</taxon>
    </lineage>
</organism>
<dbReference type="Proteomes" id="UP000642829">
    <property type="component" value="Unassembled WGS sequence"/>
</dbReference>
<dbReference type="AlphaFoldDB" id="A0A8J3D8P6"/>
<name>A0A8J3D8P6_9BACT</name>
<gene>
    <name evidence="2" type="ORF">GCM10007047_00300</name>
</gene>
<reference evidence="2" key="2">
    <citation type="submission" date="2020-09" db="EMBL/GenBank/DDBJ databases">
        <authorList>
            <person name="Sun Q."/>
            <person name="Kim S."/>
        </authorList>
    </citation>
    <scope>NUCLEOTIDE SEQUENCE</scope>
    <source>
        <strain evidence="2">KCTC 12870</strain>
    </source>
</reference>
<keyword evidence="3" id="KW-1185">Reference proteome</keyword>
<evidence type="ECO:0008006" key="4">
    <source>
        <dbReference type="Google" id="ProtNLM"/>
    </source>
</evidence>
<evidence type="ECO:0000313" key="3">
    <source>
        <dbReference type="Proteomes" id="UP000642829"/>
    </source>
</evidence>
<dbReference type="InterPro" id="IPR019207">
    <property type="entry name" value="DUF2092"/>
</dbReference>
<dbReference type="SUPFAM" id="SSF89392">
    <property type="entry name" value="Prokaryotic lipoproteins and lipoprotein localization factors"/>
    <property type="match status" value="1"/>
</dbReference>
<sequence>MIFLVCGFLDCESQRIGFVWSNTLRYYFMKIAHSTITVLALSFAFAAPVFAQDDTAPAKSPYATELITRASTFLGNQKQFCVSSEIWEDIIIDGKELEFTRTADAKVRRPDRIQIDLAMYKPTRSFYYNGKTVTMLDHRTNFYGSTEAEGNIDDTIITLDNKFDTQFPLEDLLFSKPFGNAAENATSSQYLGKVNVLGVECDHVAFQYPNLEWQAWIETGPVPVLRKVLVLRFDGDGVPRMTALFSDWDFSTPLPDFVFEFSPAAGAMEIDIVPPPMPPTETSK</sequence>
<protein>
    <recommendedName>
        <fullName evidence="4">DUF2092 domain-containing protein</fullName>
    </recommendedName>
</protein>
<proteinExistence type="predicted"/>